<dbReference type="eggNOG" id="KOG0679">
    <property type="taxonomic scope" value="Eukaryota"/>
</dbReference>
<proteinExistence type="inferred from homology"/>
<dbReference type="WBParaSite" id="Csp11.Scaffold494.g2161.t1">
    <property type="protein sequence ID" value="Csp11.Scaffold494.g2161.t1"/>
    <property type="gene ID" value="Csp11.Scaffold494.g2161"/>
</dbReference>
<reference evidence="4" key="1">
    <citation type="submission" date="2016-11" db="UniProtKB">
        <authorList>
            <consortium name="WormBaseParasite"/>
        </authorList>
    </citation>
    <scope>IDENTIFICATION</scope>
</reference>
<comment type="similarity">
    <text evidence="2">Belongs to the actin family.</text>
</comment>
<evidence type="ECO:0000256" key="1">
    <source>
        <dbReference type="ARBA" id="ARBA00023212"/>
    </source>
</evidence>
<dbReference type="CDD" id="cd13395">
    <property type="entry name" value="ASKHA_NBD_Arp4_ACTL6-like"/>
    <property type="match status" value="1"/>
</dbReference>
<dbReference type="SMART" id="SM00268">
    <property type="entry name" value="ACTIN"/>
    <property type="match status" value="1"/>
</dbReference>
<name>A0A1I7T3V5_9PELO</name>
<dbReference type="InterPro" id="IPR004001">
    <property type="entry name" value="Actin_CS"/>
</dbReference>
<dbReference type="Gene3D" id="3.90.640.10">
    <property type="entry name" value="Actin, Chain A, domain 4"/>
    <property type="match status" value="1"/>
</dbReference>
<accession>A0A1I7T3V5</accession>
<dbReference type="InterPro" id="IPR043129">
    <property type="entry name" value="ATPase_NBD"/>
</dbReference>
<dbReference type="STRING" id="1561998.A0A1I7T3V5"/>
<dbReference type="PRINTS" id="PR00190">
    <property type="entry name" value="ACTIN"/>
</dbReference>
<dbReference type="AlphaFoldDB" id="A0A1I7T3V5"/>
<sequence length="436" mass="48521">MSGAIYGGDEVSGLVFDAGSQSFRVGFAGEEYPKGDIPSYVAIQEAIADADIEKNEAMEVDDNSKIQNKRDKNFFIGTTKIIVPRSKTTVESFMKDGLIEDWDLFERLVEHSYENVLYSNPSEHPVLFSESSWNDRARREKLTELMFEKFQVPAYYLSKNVVLSCFAQGRTHGLMVDSGASQTSVVPVFDGYAVTHAVVKCPMGGDLITEQLSKMLEQQKVDLVPTYKIAGKEEVNEGDAPKWTPKKNLPEVTDSYDHYMKKMILEDMAASMLQLCDTNIDMDYVDKLPSTPYAFPNGYTKEFGAERIKLPECLFDLSYLKSEAKREGLMTVAQMAATSANLADIDIRPTLFSNVTVTGGNSLILGFVERLNYALATKCPPTIKLRVFAAPTQAERKYGAWIGGSILGSLGTFQQMWVSKAEYDETGKVIVDKKCP</sequence>
<dbReference type="PROSITE" id="PS00432">
    <property type="entry name" value="ACTINS_2"/>
    <property type="match status" value="1"/>
</dbReference>
<dbReference type="Pfam" id="PF00022">
    <property type="entry name" value="Actin"/>
    <property type="match status" value="1"/>
</dbReference>
<dbReference type="Gene3D" id="2.30.36.70">
    <property type="entry name" value="Actin, Chain A, domain 2"/>
    <property type="match status" value="1"/>
</dbReference>
<evidence type="ECO:0000313" key="3">
    <source>
        <dbReference type="Proteomes" id="UP000095282"/>
    </source>
</evidence>
<evidence type="ECO:0000313" key="4">
    <source>
        <dbReference type="WBParaSite" id="Csp11.Scaffold494.g2161.t1"/>
    </source>
</evidence>
<protein>
    <submittedName>
        <fullName evidence="4">Actin</fullName>
    </submittedName>
</protein>
<dbReference type="FunFam" id="3.30.420.40:FF:000058">
    <property type="entry name" value="Putative actin-related protein 5"/>
    <property type="match status" value="1"/>
</dbReference>
<dbReference type="PANTHER" id="PTHR11937">
    <property type="entry name" value="ACTIN"/>
    <property type="match status" value="1"/>
</dbReference>
<dbReference type="FunFam" id="3.90.640.10:FF:000009">
    <property type="entry name" value="Actin-like 6A, isoform CRA_a"/>
    <property type="match status" value="1"/>
</dbReference>
<evidence type="ECO:0000256" key="2">
    <source>
        <dbReference type="RuleBase" id="RU000487"/>
    </source>
</evidence>
<keyword evidence="1" id="KW-0206">Cytoskeleton</keyword>
<dbReference type="Gene3D" id="3.30.420.40">
    <property type="match status" value="2"/>
</dbReference>
<organism evidence="3 4">
    <name type="scientific">Caenorhabditis tropicalis</name>
    <dbReference type="NCBI Taxonomy" id="1561998"/>
    <lineage>
        <taxon>Eukaryota</taxon>
        <taxon>Metazoa</taxon>
        <taxon>Ecdysozoa</taxon>
        <taxon>Nematoda</taxon>
        <taxon>Chromadorea</taxon>
        <taxon>Rhabditida</taxon>
        <taxon>Rhabditina</taxon>
        <taxon>Rhabditomorpha</taxon>
        <taxon>Rhabditoidea</taxon>
        <taxon>Rhabditidae</taxon>
        <taxon>Peloderinae</taxon>
        <taxon>Caenorhabditis</taxon>
    </lineage>
</organism>
<dbReference type="Proteomes" id="UP000095282">
    <property type="component" value="Unplaced"/>
</dbReference>
<keyword evidence="3" id="KW-1185">Reference proteome</keyword>
<dbReference type="InterPro" id="IPR004000">
    <property type="entry name" value="Actin"/>
</dbReference>
<keyword evidence="1" id="KW-0963">Cytoplasm</keyword>
<dbReference type="SUPFAM" id="SSF53067">
    <property type="entry name" value="Actin-like ATPase domain"/>
    <property type="match status" value="2"/>
</dbReference>